<dbReference type="InterPro" id="IPR029065">
    <property type="entry name" value="Enolase_C-like"/>
</dbReference>
<dbReference type="SFLD" id="SFLDS00001">
    <property type="entry name" value="Enolase"/>
    <property type="match status" value="1"/>
</dbReference>
<dbReference type="RefSeq" id="WP_194499992.1">
    <property type="nucleotide sequence ID" value="NZ_JAENIH010000015.1"/>
</dbReference>
<dbReference type="SMART" id="SM00922">
    <property type="entry name" value="MR_MLE"/>
    <property type="match status" value="1"/>
</dbReference>
<gene>
    <name evidence="3" type="ORF">GCM10007047_01680</name>
</gene>
<accession>A0A8J3DEU7</accession>
<proteinExistence type="predicted"/>
<evidence type="ECO:0000313" key="4">
    <source>
        <dbReference type="Proteomes" id="UP000642829"/>
    </source>
</evidence>
<dbReference type="InterPro" id="IPR029017">
    <property type="entry name" value="Enolase-like_N"/>
</dbReference>
<evidence type="ECO:0000259" key="2">
    <source>
        <dbReference type="SMART" id="SM00922"/>
    </source>
</evidence>
<comment type="caution">
    <text evidence="3">The sequence shown here is derived from an EMBL/GenBank/DDBJ whole genome shotgun (WGS) entry which is preliminary data.</text>
</comment>
<keyword evidence="1" id="KW-0479">Metal-binding</keyword>
<name>A0A8J3DEU7_9BACT</name>
<dbReference type="Proteomes" id="UP000642829">
    <property type="component" value="Unassembled WGS sequence"/>
</dbReference>
<feature type="domain" description="Mandelate racemase/muconate lactonizing enzyme C-terminal" evidence="2">
    <location>
        <begin position="186"/>
        <end position="292"/>
    </location>
</feature>
<evidence type="ECO:0000256" key="1">
    <source>
        <dbReference type="ARBA" id="ARBA00022723"/>
    </source>
</evidence>
<dbReference type="InterPro" id="IPR036849">
    <property type="entry name" value="Enolase-like_C_sf"/>
</dbReference>
<evidence type="ECO:0000313" key="3">
    <source>
        <dbReference type="EMBL" id="GHB90573.1"/>
    </source>
</evidence>
<dbReference type="InterPro" id="IPR013342">
    <property type="entry name" value="Mandelate_racemase_C"/>
</dbReference>
<dbReference type="Gene3D" id="3.20.20.120">
    <property type="entry name" value="Enolase-like C-terminal domain"/>
    <property type="match status" value="1"/>
</dbReference>
<dbReference type="SUPFAM" id="SSF51604">
    <property type="entry name" value="Enolase C-terminal domain-like"/>
    <property type="match status" value="1"/>
</dbReference>
<dbReference type="SUPFAM" id="SSF54826">
    <property type="entry name" value="Enolase N-terminal domain-like"/>
    <property type="match status" value="1"/>
</dbReference>
<dbReference type="Gene3D" id="3.30.390.10">
    <property type="entry name" value="Enolase-like, N-terminal domain"/>
    <property type="match status" value="1"/>
</dbReference>
<reference evidence="3" key="1">
    <citation type="journal article" date="2014" name="Int. J. Syst. Evol. Microbiol.">
        <title>Complete genome sequence of Corynebacterium casei LMG S-19264T (=DSM 44701T), isolated from a smear-ripened cheese.</title>
        <authorList>
            <consortium name="US DOE Joint Genome Institute (JGI-PGF)"/>
            <person name="Walter F."/>
            <person name="Albersmeier A."/>
            <person name="Kalinowski J."/>
            <person name="Ruckert C."/>
        </authorList>
    </citation>
    <scope>NUCLEOTIDE SEQUENCE</scope>
    <source>
        <strain evidence="3">KCTC 12870</strain>
    </source>
</reference>
<dbReference type="Pfam" id="PF13378">
    <property type="entry name" value="MR_MLE_C"/>
    <property type="match status" value="1"/>
</dbReference>
<keyword evidence="4" id="KW-1185">Reference proteome</keyword>
<dbReference type="PANTHER" id="PTHR48073">
    <property type="entry name" value="O-SUCCINYLBENZOATE SYNTHASE-RELATED"/>
    <property type="match status" value="1"/>
</dbReference>
<protein>
    <submittedName>
        <fullName evidence="3">N-succinyl-L-Arg/Lys racemase</fullName>
    </submittedName>
</protein>
<dbReference type="EMBL" id="BMXG01000001">
    <property type="protein sequence ID" value="GHB90573.1"/>
    <property type="molecule type" value="Genomic_DNA"/>
</dbReference>
<sequence>MLLMCAQLSVHVSASAWTITGVELIEYKIPRTSVFRTAKGSSSVTPGIFVVLSASSANGQAAEGVGDMLPRKNVTNEPMSDAWPAAQQMAELLIDVSFSGDDLVADRATVVELMAGLKKFANAYRLSYSKPPTKGRELRATLCGFDVALLALLGDIYDKPLHEVLGETRRDSVRIAGVTKSLGLSSSDAQKAVAKAHAEHRCVRLKIGGDEEAELGMLRATALAIVGMRPDLEIFVDVNQGWKDASHALEALGQIREMLRETNYQGRFICEQPTREDDFEALAEVTRHTRQWAQEDPFEILIMADESVWDLEDVRKLVALDAVDQINIKIQKAGGLMESLRMAEYLHEKKTDWEVYVGGVLMSDVGAWANHQLGYCLPRLDYMTGAVPRRAITVNPATNPLLYRRGTRTLVGPNASGLGTGLDREALEPFVLNFHQITTNSNESEN</sequence>
<dbReference type="PANTHER" id="PTHR48073:SF2">
    <property type="entry name" value="O-SUCCINYLBENZOATE SYNTHASE"/>
    <property type="match status" value="1"/>
</dbReference>
<dbReference type="GO" id="GO:0046872">
    <property type="term" value="F:metal ion binding"/>
    <property type="evidence" value="ECO:0007669"/>
    <property type="project" value="UniProtKB-KW"/>
</dbReference>
<dbReference type="AlphaFoldDB" id="A0A8J3DEU7"/>
<reference evidence="3" key="2">
    <citation type="submission" date="2020-09" db="EMBL/GenBank/DDBJ databases">
        <authorList>
            <person name="Sun Q."/>
            <person name="Kim S."/>
        </authorList>
    </citation>
    <scope>NUCLEOTIDE SEQUENCE</scope>
    <source>
        <strain evidence="3">KCTC 12870</strain>
    </source>
</reference>
<dbReference type="GO" id="GO:0003824">
    <property type="term" value="F:catalytic activity"/>
    <property type="evidence" value="ECO:0007669"/>
    <property type="project" value="UniProtKB-ARBA"/>
</dbReference>
<organism evidence="3 4">
    <name type="scientific">Cerasicoccus arenae</name>
    <dbReference type="NCBI Taxonomy" id="424488"/>
    <lineage>
        <taxon>Bacteria</taxon>
        <taxon>Pseudomonadati</taxon>
        <taxon>Verrucomicrobiota</taxon>
        <taxon>Opitutia</taxon>
        <taxon>Puniceicoccales</taxon>
        <taxon>Cerasicoccaceae</taxon>
        <taxon>Cerasicoccus</taxon>
    </lineage>
</organism>